<evidence type="ECO:0000256" key="2">
    <source>
        <dbReference type="ARBA" id="ARBA00022630"/>
    </source>
</evidence>
<keyword evidence="2" id="KW-0285">Flavoprotein</keyword>
<protein>
    <submittedName>
        <fullName evidence="7">NADH:flavin oxidoreductase/NADH oxidase</fullName>
    </submittedName>
</protein>
<keyword evidence="3" id="KW-0288">FMN</keyword>
<dbReference type="AlphaFoldDB" id="A0A8K0Y0G1"/>
<dbReference type="Proteomes" id="UP000648908">
    <property type="component" value="Unassembled WGS sequence"/>
</dbReference>
<evidence type="ECO:0000256" key="1">
    <source>
        <dbReference type="ARBA" id="ARBA00001917"/>
    </source>
</evidence>
<dbReference type="Gene3D" id="3.20.20.70">
    <property type="entry name" value="Aldolase class I"/>
    <property type="match status" value="1"/>
</dbReference>
<keyword evidence="4" id="KW-0521">NADP</keyword>
<sequence>MSALFSPLSIGALTLPNRVMISPMCQYSGKGGVAQPWHMAQYGRLAMGGAGLVMVEMTSVSAQGLSTHGDLGLWTDEQEEALARIADLIRSLGAVPGIQLGHAGRKASSQRPWHGGKPLSEIDLTERGETPWRIVAPSAVPITPAHPVPAALSLEEIETIKADFVQSSARAMRAGFDLVELHGAHGYLLNQFVSPLSNLRDDAYGGDLAGRTRLPLEICRAVRDRIGPEKGLFIRLSVSDGVDGGQELEQTIEFARALKTAGVDALDCSSGGIVGAANATRLVRGPGYQVPFARALRETVGIPTIAVGLILDGPQAEAVVQDGSADIVAIARAALDDPNWPHHAREAISGRDYSDWPPQAGWWLQNRAALLDRLAAGE</sequence>
<keyword evidence="5" id="KW-0560">Oxidoreductase</keyword>
<dbReference type="Pfam" id="PF00724">
    <property type="entry name" value="Oxidored_FMN"/>
    <property type="match status" value="1"/>
</dbReference>
<dbReference type="GO" id="GO:0050661">
    <property type="term" value="F:NADP binding"/>
    <property type="evidence" value="ECO:0007669"/>
    <property type="project" value="InterPro"/>
</dbReference>
<proteinExistence type="predicted"/>
<reference evidence="7" key="1">
    <citation type="submission" date="2021-01" db="EMBL/GenBank/DDBJ databases">
        <title>Tabrizicola alba sp. nov. a motile alkaliphilic bacterium isolated from a soda lake.</title>
        <authorList>
            <person name="Szuroczki S."/>
            <person name="Abbaszade G."/>
            <person name="Schumann P."/>
            <person name="Toth E."/>
        </authorList>
    </citation>
    <scope>NUCLEOTIDE SEQUENCE</scope>
    <source>
        <strain evidence="7">DMG-N-6</strain>
    </source>
</reference>
<dbReference type="PANTHER" id="PTHR43303">
    <property type="entry name" value="NADPH DEHYDROGENASE C23G7.10C-RELATED"/>
    <property type="match status" value="1"/>
</dbReference>
<accession>A0A8K0Y0G1</accession>
<dbReference type="SUPFAM" id="SSF51395">
    <property type="entry name" value="FMN-linked oxidoreductases"/>
    <property type="match status" value="1"/>
</dbReference>
<evidence type="ECO:0000256" key="3">
    <source>
        <dbReference type="ARBA" id="ARBA00022643"/>
    </source>
</evidence>
<feature type="domain" description="NADH:flavin oxidoreductase/NADH oxidase N-terminal" evidence="6">
    <location>
        <begin position="4"/>
        <end position="347"/>
    </location>
</feature>
<dbReference type="EMBL" id="JAESVN010000002">
    <property type="protein sequence ID" value="MBL4916802.1"/>
    <property type="molecule type" value="Genomic_DNA"/>
</dbReference>
<evidence type="ECO:0000259" key="6">
    <source>
        <dbReference type="Pfam" id="PF00724"/>
    </source>
</evidence>
<dbReference type="RefSeq" id="WP_202687614.1">
    <property type="nucleotide sequence ID" value="NZ_JAESVN010000002.1"/>
</dbReference>
<dbReference type="InterPro" id="IPR044152">
    <property type="entry name" value="YqjM-like"/>
</dbReference>
<evidence type="ECO:0000313" key="8">
    <source>
        <dbReference type="Proteomes" id="UP000648908"/>
    </source>
</evidence>
<evidence type="ECO:0000313" key="7">
    <source>
        <dbReference type="EMBL" id="MBL4916802.1"/>
    </source>
</evidence>
<keyword evidence="8" id="KW-1185">Reference proteome</keyword>
<dbReference type="PANTHER" id="PTHR43303:SF4">
    <property type="entry name" value="NADPH DEHYDROGENASE C23G7.10C-RELATED"/>
    <property type="match status" value="1"/>
</dbReference>
<gene>
    <name evidence="7" type="ORF">JL811_06160</name>
</gene>
<dbReference type="CDD" id="cd02932">
    <property type="entry name" value="OYE_YqiM_FMN"/>
    <property type="match status" value="1"/>
</dbReference>
<dbReference type="InterPro" id="IPR013785">
    <property type="entry name" value="Aldolase_TIM"/>
</dbReference>
<comment type="caution">
    <text evidence="7">The sequence shown here is derived from an EMBL/GenBank/DDBJ whole genome shotgun (WGS) entry which is preliminary data.</text>
</comment>
<dbReference type="GO" id="GO:0010181">
    <property type="term" value="F:FMN binding"/>
    <property type="evidence" value="ECO:0007669"/>
    <property type="project" value="InterPro"/>
</dbReference>
<dbReference type="InterPro" id="IPR001155">
    <property type="entry name" value="OxRdtase_FMN_N"/>
</dbReference>
<dbReference type="GO" id="GO:0003959">
    <property type="term" value="F:NADPH dehydrogenase activity"/>
    <property type="evidence" value="ECO:0007669"/>
    <property type="project" value="InterPro"/>
</dbReference>
<evidence type="ECO:0000256" key="4">
    <source>
        <dbReference type="ARBA" id="ARBA00022857"/>
    </source>
</evidence>
<name>A0A8K0Y0G1_9RHOB</name>
<evidence type="ECO:0000256" key="5">
    <source>
        <dbReference type="ARBA" id="ARBA00023002"/>
    </source>
</evidence>
<organism evidence="7 8">
    <name type="scientific">Szabonella alba</name>
    <dbReference type="NCBI Taxonomy" id="2804194"/>
    <lineage>
        <taxon>Bacteria</taxon>
        <taxon>Pseudomonadati</taxon>
        <taxon>Pseudomonadota</taxon>
        <taxon>Alphaproteobacteria</taxon>
        <taxon>Rhodobacterales</taxon>
        <taxon>Paracoccaceae</taxon>
        <taxon>Szabonella</taxon>
    </lineage>
</organism>
<comment type="cofactor">
    <cofactor evidence="1">
        <name>FMN</name>
        <dbReference type="ChEBI" id="CHEBI:58210"/>
    </cofactor>
</comment>